<accession>A0A195DF57</accession>
<gene>
    <name evidence="2" type="ORF">ALC57_16319</name>
</gene>
<evidence type="ECO:0000313" key="2">
    <source>
        <dbReference type="EMBL" id="KYN11535.1"/>
    </source>
</evidence>
<dbReference type="EMBL" id="KQ980905">
    <property type="protein sequence ID" value="KYN11535.1"/>
    <property type="molecule type" value="Genomic_DNA"/>
</dbReference>
<reference evidence="2 3" key="1">
    <citation type="submission" date="2015-09" db="EMBL/GenBank/DDBJ databases">
        <title>Trachymyrmex cornetzi WGS genome.</title>
        <authorList>
            <person name="Nygaard S."/>
            <person name="Hu H."/>
            <person name="Boomsma J."/>
            <person name="Zhang G."/>
        </authorList>
    </citation>
    <scope>NUCLEOTIDE SEQUENCE [LARGE SCALE GENOMIC DNA]</scope>
    <source>
        <strain evidence="2">Tcor2-1</strain>
        <tissue evidence="2">Whole body</tissue>
    </source>
</reference>
<proteinExistence type="predicted"/>
<protein>
    <submittedName>
        <fullName evidence="2">Uncharacterized protein</fullName>
    </submittedName>
</protein>
<keyword evidence="3" id="KW-1185">Reference proteome</keyword>
<sequence>QGDNGAYGMRLKNVSGSSSASAHHAWMMHSPLKGAKSLNRGMAKERRKTGGRCRTRFPDATFVSNVCNIHRCIKTPKCSAKHNIFRVSHLNGPKMDGSARNIKPRNVRCSQQKRIVFIRMLSIQ</sequence>
<feature type="non-terminal residue" evidence="2">
    <location>
        <position position="1"/>
    </location>
</feature>
<evidence type="ECO:0000256" key="1">
    <source>
        <dbReference type="SAM" id="MobiDB-lite"/>
    </source>
</evidence>
<organism evidence="2 3">
    <name type="scientific">Trachymyrmex cornetzi</name>
    <dbReference type="NCBI Taxonomy" id="471704"/>
    <lineage>
        <taxon>Eukaryota</taxon>
        <taxon>Metazoa</taxon>
        <taxon>Ecdysozoa</taxon>
        <taxon>Arthropoda</taxon>
        <taxon>Hexapoda</taxon>
        <taxon>Insecta</taxon>
        <taxon>Pterygota</taxon>
        <taxon>Neoptera</taxon>
        <taxon>Endopterygota</taxon>
        <taxon>Hymenoptera</taxon>
        <taxon>Apocrita</taxon>
        <taxon>Aculeata</taxon>
        <taxon>Formicoidea</taxon>
        <taxon>Formicidae</taxon>
        <taxon>Myrmicinae</taxon>
        <taxon>Trachymyrmex</taxon>
    </lineage>
</organism>
<feature type="region of interest" description="Disordered" evidence="1">
    <location>
        <begin position="33"/>
        <end position="52"/>
    </location>
</feature>
<evidence type="ECO:0000313" key="3">
    <source>
        <dbReference type="Proteomes" id="UP000078492"/>
    </source>
</evidence>
<dbReference type="Proteomes" id="UP000078492">
    <property type="component" value="Unassembled WGS sequence"/>
</dbReference>
<dbReference type="AlphaFoldDB" id="A0A195DF57"/>
<name>A0A195DF57_9HYME</name>